<evidence type="ECO:0000313" key="4">
    <source>
        <dbReference type="Proteomes" id="UP000031802"/>
    </source>
</evidence>
<organism evidence="3 4">
    <name type="scientific">Sphingobacterium deserti</name>
    <dbReference type="NCBI Taxonomy" id="1229276"/>
    <lineage>
        <taxon>Bacteria</taxon>
        <taxon>Pseudomonadati</taxon>
        <taxon>Bacteroidota</taxon>
        <taxon>Sphingobacteriia</taxon>
        <taxon>Sphingobacteriales</taxon>
        <taxon>Sphingobacteriaceae</taxon>
        <taxon>Sphingobacterium</taxon>
    </lineage>
</organism>
<feature type="domain" description="UspA" evidence="2">
    <location>
        <begin position="156"/>
        <end position="270"/>
    </location>
</feature>
<gene>
    <name evidence="3" type="ORF">DI53_0530</name>
</gene>
<dbReference type="Gene3D" id="3.40.50.12370">
    <property type="match status" value="1"/>
</dbReference>
<reference evidence="4" key="1">
    <citation type="submission" date="2014-04" db="EMBL/GenBank/DDBJ databases">
        <title>Whole-Genome optical mapping and complete genome sequence of Sphingobacterium deserti sp. nov., a new spaces isolated from desert in the west of China.</title>
        <authorList>
            <person name="Teng C."/>
            <person name="Zhou Z."/>
            <person name="Li X."/>
            <person name="Chen M."/>
            <person name="Lin M."/>
            <person name="Wang L."/>
            <person name="Su S."/>
            <person name="Zhang C."/>
            <person name="Zhang W."/>
        </authorList>
    </citation>
    <scope>NUCLEOTIDE SEQUENCE [LARGE SCALE GENOMIC DNA]</scope>
    <source>
        <strain evidence="4">ACCC05744</strain>
    </source>
</reference>
<name>A0A0B8T2Y2_9SPHI</name>
<comment type="similarity">
    <text evidence="1">Belongs to the universal stress protein A family.</text>
</comment>
<dbReference type="RefSeq" id="WP_037495037.1">
    <property type="nucleotide sequence ID" value="NZ_JJMU01000008.1"/>
</dbReference>
<evidence type="ECO:0000313" key="3">
    <source>
        <dbReference type="EMBL" id="KGE15752.1"/>
    </source>
</evidence>
<dbReference type="Proteomes" id="UP000031802">
    <property type="component" value="Unassembled WGS sequence"/>
</dbReference>
<dbReference type="PRINTS" id="PR01438">
    <property type="entry name" value="UNVRSLSTRESS"/>
</dbReference>
<dbReference type="InterPro" id="IPR006016">
    <property type="entry name" value="UspA"/>
</dbReference>
<dbReference type="OrthoDB" id="9788959at2"/>
<keyword evidence="4" id="KW-1185">Reference proteome</keyword>
<dbReference type="SUPFAM" id="SSF52402">
    <property type="entry name" value="Adenine nucleotide alpha hydrolases-like"/>
    <property type="match status" value="2"/>
</dbReference>
<dbReference type="STRING" id="1229276.DI53_0530"/>
<dbReference type="CDD" id="cd00293">
    <property type="entry name" value="USP-like"/>
    <property type="match status" value="1"/>
</dbReference>
<sequence>MKKLLVPTDFSDNAFLAAQYAAELCKKQKYSLHLIHFYTATSSAFDDLEQPIDTEESDLLKADITIKEWADRLKARYPELLISFHNERGLLDEGLQKEAAREGYAAIVMGTTGVTADKNIFWGSNTALITAKSPIPVIAVPNKVISPQMNKVGLLTNFNQEELLTLHEFLHIFKDNIDLSLIHVFKESDSETSVNARLDSWQFNIQEFSAVQHIEKLIAPVVKDDKDLDTIPEVVAQLIEENNLDIILVSKSRKTFFERLFTSSVSKAITLALQKPAFFGKTI</sequence>
<dbReference type="EMBL" id="JJMU01000008">
    <property type="protein sequence ID" value="KGE15752.1"/>
    <property type="molecule type" value="Genomic_DNA"/>
</dbReference>
<proteinExistence type="inferred from homology"/>
<comment type="caution">
    <text evidence="3">The sequence shown here is derived from an EMBL/GenBank/DDBJ whole genome shotgun (WGS) entry which is preliminary data.</text>
</comment>
<dbReference type="AlphaFoldDB" id="A0A0B8T2Y2"/>
<feature type="domain" description="UspA" evidence="2">
    <location>
        <begin position="1"/>
        <end position="141"/>
    </location>
</feature>
<protein>
    <submittedName>
        <fullName evidence="3">UspA domain-containing protein</fullName>
    </submittedName>
</protein>
<dbReference type="PANTHER" id="PTHR46268:SF6">
    <property type="entry name" value="UNIVERSAL STRESS PROTEIN UP12"/>
    <property type="match status" value="1"/>
</dbReference>
<reference evidence="3 4" key="2">
    <citation type="journal article" date="2015" name="PLoS ONE">
        <title>Whole-Genome Optical Mapping and Finished Genome Sequence of Sphingobacterium deserti sp. nov., a New Species Isolated from the Western Desert of China.</title>
        <authorList>
            <person name="Teng C."/>
            <person name="Zhou Z."/>
            <person name="Molnar I."/>
            <person name="Li X."/>
            <person name="Tang R."/>
            <person name="Chen M."/>
            <person name="Wang L."/>
            <person name="Su S."/>
            <person name="Zhang W."/>
            <person name="Lin M."/>
        </authorList>
    </citation>
    <scope>NUCLEOTIDE SEQUENCE [LARGE SCALE GENOMIC DNA]</scope>
    <source>
        <strain evidence="4">ACCC05744</strain>
    </source>
</reference>
<dbReference type="eggNOG" id="COG0589">
    <property type="taxonomic scope" value="Bacteria"/>
</dbReference>
<dbReference type="PATRIC" id="fig|1229276.3.peg.551"/>
<dbReference type="PANTHER" id="PTHR46268">
    <property type="entry name" value="STRESS RESPONSE PROTEIN NHAX"/>
    <property type="match status" value="1"/>
</dbReference>
<dbReference type="Pfam" id="PF00582">
    <property type="entry name" value="Usp"/>
    <property type="match status" value="2"/>
</dbReference>
<accession>A0A0B8T2Y2</accession>
<evidence type="ECO:0000256" key="1">
    <source>
        <dbReference type="ARBA" id="ARBA00008791"/>
    </source>
</evidence>
<dbReference type="InterPro" id="IPR006015">
    <property type="entry name" value="Universal_stress_UspA"/>
</dbReference>
<evidence type="ECO:0000259" key="2">
    <source>
        <dbReference type="Pfam" id="PF00582"/>
    </source>
</evidence>